<dbReference type="Proteomes" id="UP001281761">
    <property type="component" value="Unassembled WGS sequence"/>
</dbReference>
<evidence type="ECO:0000313" key="2">
    <source>
        <dbReference type="Proteomes" id="UP001281761"/>
    </source>
</evidence>
<accession>A0ABQ9XPA5</accession>
<reference evidence="1 2" key="1">
    <citation type="journal article" date="2022" name="bioRxiv">
        <title>Genomics of Preaxostyla Flagellates Illuminates Evolutionary Transitions and the Path Towards Mitochondrial Loss.</title>
        <authorList>
            <person name="Novak L.V.F."/>
            <person name="Treitli S.C."/>
            <person name="Pyrih J."/>
            <person name="Halakuc P."/>
            <person name="Pipaliya S.V."/>
            <person name="Vacek V."/>
            <person name="Brzon O."/>
            <person name="Soukal P."/>
            <person name="Eme L."/>
            <person name="Dacks J.B."/>
            <person name="Karnkowska A."/>
            <person name="Elias M."/>
            <person name="Hampl V."/>
        </authorList>
    </citation>
    <scope>NUCLEOTIDE SEQUENCE [LARGE SCALE GENOMIC DNA]</scope>
    <source>
        <strain evidence="1">NAU3</strain>
        <tissue evidence="1">Gut</tissue>
    </source>
</reference>
<proteinExistence type="predicted"/>
<gene>
    <name evidence="1" type="ORF">BLNAU_12457</name>
</gene>
<sequence length="184" mass="21170">MEMFHYLIKGCSLRVNLALAKADMIPQLLKILNPLSLSFADCQNIHTCLMFAISISFWLATPTGLVALAIHAAYEPQTVHETVFQQVLAPSEKYICHLCMNRYSIIEGEQSAEFINFLAQLLRISPYYQPKMEYVLHIPIFLTIPSCLTFFENDQSIWNFLCHMNDAQRERNEKKAEKCDSCGR</sequence>
<dbReference type="EMBL" id="JARBJD010000101">
    <property type="protein sequence ID" value="KAK2952629.1"/>
    <property type="molecule type" value="Genomic_DNA"/>
</dbReference>
<keyword evidence="2" id="KW-1185">Reference proteome</keyword>
<evidence type="ECO:0000313" key="1">
    <source>
        <dbReference type="EMBL" id="KAK2952629.1"/>
    </source>
</evidence>
<organism evidence="1 2">
    <name type="scientific">Blattamonas nauphoetae</name>
    <dbReference type="NCBI Taxonomy" id="2049346"/>
    <lineage>
        <taxon>Eukaryota</taxon>
        <taxon>Metamonada</taxon>
        <taxon>Preaxostyla</taxon>
        <taxon>Oxymonadida</taxon>
        <taxon>Blattamonas</taxon>
    </lineage>
</organism>
<protein>
    <submittedName>
        <fullName evidence="1">Uncharacterized protein</fullName>
    </submittedName>
</protein>
<name>A0ABQ9XPA5_9EUKA</name>
<comment type="caution">
    <text evidence="1">The sequence shown here is derived from an EMBL/GenBank/DDBJ whole genome shotgun (WGS) entry which is preliminary data.</text>
</comment>